<dbReference type="AlphaFoldDB" id="A0A3B0PMX9"/>
<keyword evidence="2 6" id="KW-0489">Methyltransferase</keyword>
<sequence>MSKKEVFAKKKFGQNFLHDKNIINKIVSLIDIHNKNVVEIGPGRGALTKEIVKKVKNLTAFEIDPDMVKILNEEIKDDNFKLHLEDFLKADLSNIKDALVIANIPYYITSDILFKIFDHRDKFSHAILMVQKEVAERIVAKYRTADYSKLTVSCQFLADTKIEFIVPSKCFIPAPKIDSAIISLKFKDNISNDEW</sequence>
<dbReference type="InterPro" id="IPR001737">
    <property type="entry name" value="KsgA/Erm"/>
</dbReference>
<evidence type="ECO:0000259" key="7">
    <source>
        <dbReference type="SMART" id="SM00650"/>
    </source>
</evidence>
<evidence type="ECO:0000313" key="9">
    <source>
        <dbReference type="Proteomes" id="UP000257559"/>
    </source>
</evidence>
<proteinExistence type="inferred from homology"/>
<dbReference type="Pfam" id="PF00398">
    <property type="entry name" value="RrnaAD"/>
    <property type="match status" value="1"/>
</dbReference>
<evidence type="ECO:0000256" key="3">
    <source>
        <dbReference type="ARBA" id="ARBA00022679"/>
    </source>
</evidence>
<organism evidence="8 9">
    <name type="scientific">Mycoplasmopsis edwardii</name>
    <dbReference type="NCBI Taxonomy" id="53558"/>
    <lineage>
        <taxon>Bacteria</taxon>
        <taxon>Bacillati</taxon>
        <taxon>Mycoplasmatota</taxon>
        <taxon>Mycoplasmoidales</taxon>
        <taxon>Metamycoplasmataceae</taxon>
        <taxon>Mycoplasmopsis</taxon>
    </lineage>
</organism>
<dbReference type="CDD" id="cd02440">
    <property type="entry name" value="AdoMet_MTases"/>
    <property type="match status" value="1"/>
</dbReference>
<dbReference type="KEGG" id="medw:NCTC10132_01381"/>
<dbReference type="PROSITE" id="PS01131">
    <property type="entry name" value="RRNA_A_DIMETH"/>
    <property type="match status" value="1"/>
</dbReference>
<feature type="binding site" evidence="6">
    <location>
        <position position="17"/>
    </location>
    <ligand>
        <name>S-adenosyl-L-methionine</name>
        <dbReference type="ChEBI" id="CHEBI:59789"/>
    </ligand>
</feature>
<feature type="binding site" evidence="6">
    <location>
        <position position="15"/>
    </location>
    <ligand>
        <name>S-adenosyl-L-methionine</name>
        <dbReference type="ChEBI" id="CHEBI:59789"/>
    </ligand>
</feature>
<evidence type="ECO:0000256" key="5">
    <source>
        <dbReference type="ARBA" id="ARBA00022884"/>
    </source>
</evidence>
<dbReference type="Proteomes" id="UP000257559">
    <property type="component" value="Chromosome"/>
</dbReference>
<evidence type="ECO:0000256" key="1">
    <source>
        <dbReference type="ARBA" id="ARBA00022552"/>
    </source>
</evidence>
<dbReference type="EMBL" id="LS991951">
    <property type="protein sequence ID" value="SYV98009.1"/>
    <property type="molecule type" value="Genomic_DNA"/>
</dbReference>
<feature type="binding site" evidence="6">
    <location>
        <position position="62"/>
    </location>
    <ligand>
        <name>S-adenosyl-L-methionine</name>
        <dbReference type="ChEBI" id="CHEBI:59789"/>
    </ligand>
</feature>
<dbReference type="InterPro" id="IPR029063">
    <property type="entry name" value="SAM-dependent_MTases_sf"/>
</dbReference>
<dbReference type="GO" id="GO:0003723">
    <property type="term" value="F:RNA binding"/>
    <property type="evidence" value="ECO:0007669"/>
    <property type="project" value="UniProtKB-UniRule"/>
</dbReference>
<evidence type="ECO:0000256" key="6">
    <source>
        <dbReference type="PROSITE-ProRule" id="PRU01026"/>
    </source>
</evidence>
<dbReference type="Gene3D" id="3.40.50.150">
    <property type="entry name" value="Vaccinia Virus protein VP39"/>
    <property type="match status" value="1"/>
</dbReference>
<accession>A0A3B0PMX9</accession>
<keyword evidence="4 6" id="KW-0949">S-adenosyl-L-methionine</keyword>
<dbReference type="SMART" id="SM00650">
    <property type="entry name" value="rADc"/>
    <property type="match status" value="1"/>
</dbReference>
<evidence type="ECO:0000256" key="4">
    <source>
        <dbReference type="ARBA" id="ARBA00022691"/>
    </source>
</evidence>
<name>A0A3B0PMX9_9BACT</name>
<gene>
    <name evidence="8" type="primary">ksgA</name>
    <name evidence="8" type="ORF">NCTC10132_01381</name>
</gene>
<keyword evidence="3 6" id="KW-0808">Transferase</keyword>
<dbReference type="NCBIfam" id="TIGR00755">
    <property type="entry name" value="ksgA"/>
    <property type="match status" value="1"/>
</dbReference>
<dbReference type="GO" id="GO:0005829">
    <property type="term" value="C:cytosol"/>
    <property type="evidence" value="ECO:0007669"/>
    <property type="project" value="TreeGrafter"/>
</dbReference>
<dbReference type="InterPro" id="IPR020598">
    <property type="entry name" value="rRNA_Ade_methylase_Trfase_N"/>
</dbReference>
<reference evidence="9" key="1">
    <citation type="submission" date="2018-06" db="EMBL/GenBank/DDBJ databases">
        <authorList>
            <consortium name="Pathogen Informatics"/>
        </authorList>
    </citation>
    <scope>NUCLEOTIDE SEQUENCE [LARGE SCALE GENOMIC DNA]</scope>
    <source>
        <strain evidence="9">NCTC10132</strain>
    </source>
</reference>
<dbReference type="PANTHER" id="PTHR11727:SF7">
    <property type="entry name" value="DIMETHYLADENOSINE TRANSFERASE-RELATED"/>
    <property type="match status" value="1"/>
</dbReference>
<feature type="binding site" evidence="6">
    <location>
        <position position="103"/>
    </location>
    <ligand>
        <name>S-adenosyl-L-methionine</name>
        <dbReference type="ChEBI" id="CHEBI:59789"/>
    </ligand>
</feature>
<feature type="binding site" evidence="6">
    <location>
        <position position="41"/>
    </location>
    <ligand>
        <name>S-adenosyl-L-methionine</name>
        <dbReference type="ChEBI" id="CHEBI:59789"/>
    </ligand>
</feature>
<dbReference type="GO" id="GO:0052908">
    <property type="term" value="F:16S rRNA (adenine(1518)-N(6)/adenine(1519)-N(6))-dimethyltransferase activity"/>
    <property type="evidence" value="ECO:0007669"/>
    <property type="project" value="UniProtKB-EC"/>
</dbReference>
<comment type="similarity">
    <text evidence="6">Belongs to the class I-like SAM-binding methyltransferase superfamily. rRNA adenine N(6)-methyltransferase family.</text>
</comment>
<keyword evidence="9" id="KW-1185">Reference proteome</keyword>
<dbReference type="InterPro" id="IPR011530">
    <property type="entry name" value="rRNA_adenine_dimethylase"/>
</dbReference>
<keyword evidence="5 6" id="KW-0694">RNA-binding</keyword>
<protein>
    <submittedName>
        <fullName evidence="8">Dimethyladenosine transferase</fullName>
        <ecNumber evidence="8">2.1.1.-</ecNumber>
        <ecNumber evidence="8">2.1.1.182</ecNumber>
    </submittedName>
</protein>
<feature type="binding site" evidence="6">
    <location>
        <position position="86"/>
    </location>
    <ligand>
        <name>S-adenosyl-L-methionine</name>
        <dbReference type="ChEBI" id="CHEBI:59789"/>
    </ligand>
</feature>
<dbReference type="PANTHER" id="PTHR11727">
    <property type="entry name" value="DIMETHYLADENOSINE TRANSFERASE"/>
    <property type="match status" value="1"/>
</dbReference>
<keyword evidence="1" id="KW-0698">rRNA processing</keyword>
<evidence type="ECO:0000313" key="8">
    <source>
        <dbReference type="EMBL" id="SYV98009.1"/>
    </source>
</evidence>
<feature type="domain" description="Ribosomal RNA adenine methylase transferase N-terminal" evidence="7">
    <location>
        <begin position="22"/>
        <end position="188"/>
    </location>
</feature>
<evidence type="ECO:0000256" key="2">
    <source>
        <dbReference type="ARBA" id="ARBA00022603"/>
    </source>
</evidence>
<dbReference type="EC" id="2.1.1.-" evidence="8"/>
<feature type="non-terminal residue" evidence="8">
    <location>
        <position position="195"/>
    </location>
</feature>
<dbReference type="EC" id="2.1.1.182" evidence="8"/>
<dbReference type="SUPFAM" id="SSF53335">
    <property type="entry name" value="S-adenosyl-L-methionine-dependent methyltransferases"/>
    <property type="match status" value="1"/>
</dbReference>
<dbReference type="PROSITE" id="PS51689">
    <property type="entry name" value="SAM_RNA_A_N6_MT"/>
    <property type="match status" value="1"/>
</dbReference>
<dbReference type="InterPro" id="IPR020596">
    <property type="entry name" value="rRNA_Ade_Mease_Trfase_CS"/>
</dbReference>